<name>A0A830HN14_9CHLO</name>
<dbReference type="GO" id="GO:0001508">
    <property type="term" value="P:action potential"/>
    <property type="evidence" value="ECO:0007669"/>
    <property type="project" value="TreeGrafter"/>
</dbReference>
<dbReference type="PRINTS" id="PR00169">
    <property type="entry name" value="KCHANNEL"/>
</dbReference>
<evidence type="ECO:0000256" key="7">
    <source>
        <dbReference type="ARBA" id="ARBA00023303"/>
    </source>
</evidence>
<dbReference type="OrthoDB" id="415460at2759"/>
<keyword evidence="2" id="KW-0813">Transport</keyword>
<proteinExistence type="predicted"/>
<evidence type="ECO:0000256" key="3">
    <source>
        <dbReference type="ARBA" id="ARBA00022692"/>
    </source>
</evidence>
<gene>
    <name evidence="11" type="ORF">PPROV_000731100</name>
</gene>
<feature type="region of interest" description="Disordered" evidence="8">
    <location>
        <begin position="686"/>
        <end position="709"/>
    </location>
</feature>
<protein>
    <recommendedName>
        <fullName evidence="10">Potassium channel domain-containing protein</fullName>
    </recommendedName>
</protein>
<keyword evidence="12" id="KW-1185">Reference proteome</keyword>
<feature type="transmembrane region" description="Helical" evidence="9">
    <location>
        <begin position="579"/>
        <end position="601"/>
    </location>
</feature>
<evidence type="ECO:0000259" key="10">
    <source>
        <dbReference type="Pfam" id="PF07885"/>
    </source>
</evidence>
<evidence type="ECO:0000256" key="8">
    <source>
        <dbReference type="SAM" id="MobiDB-lite"/>
    </source>
</evidence>
<keyword evidence="3 9" id="KW-0812">Transmembrane</keyword>
<evidence type="ECO:0000313" key="12">
    <source>
        <dbReference type="Proteomes" id="UP000660262"/>
    </source>
</evidence>
<evidence type="ECO:0000256" key="1">
    <source>
        <dbReference type="ARBA" id="ARBA00004141"/>
    </source>
</evidence>
<keyword evidence="6 9" id="KW-0472">Membrane</keyword>
<dbReference type="PANTHER" id="PTHR11537">
    <property type="entry name" value="VOLTAGE-GATED POTASSIUM CHANNEL"/>
    <property type="match status" value="1"/>
</dbReference>
<organism evidence="11 12">
    <name type="scientific">Pycnococcus provasolii</name>
    <dbReference type="NCBI Taxonomy" id="41880"/>
    <lineage>
        <taxon>Eukaryota</taxon>
        <taxon>Viridiplantae</taxon>
        <taxon>Chlorophyta</taxon>
        <taxon>Pseudoscourfieldiophyceae</taxon>
        <taxon>Pseudoscourfieldiales</taxon>
        <taxon>Pycnococcaceae</taxon>
        <taxon>Pycnococcus</taxon>
    </lineage>
</organism>
<comment type="caution">
    <text evidence="11">The sequence shown here is derived from an EMBL/GenBank/DDBJ whole genome shotgun (WGS) entry which is preliminary data.</text>
</comment>
<dbReference type="SUPFAM" id="SSF81324">
    <property type="entry name" value="Voltage-gated potassium channels"/>
    <property type="match status" value="1"/>
</dbReference>
<evidence type="ECO:0000256" key="4">
    <source>
        <dbReference type="ARBA" id="ARBA00022989"/>
    </source>
</evidence>
<feature type="transmembrane region" description="Helical" evidence="9">
    <location>
        <begin position="331"/>
        <end position="352"/>
    </location>
</feature>
<evidence type="ECO:0000313" key="11">
    <source>
        <dbReference type="EMBL" id="GHP08574.1"/>
    </source>
</evidence>
<evidence type="ECO:0000256" key="2">
    <source>
        <dbReference type="ARBA" id="ARBA00022448"/>
    </source>
</evidence>
<feature type="transmembrane region" description="Helical" evidence="9">
    <location>
        <begin position="397"/>
        <end position="417"/>
    </location>
</feature>
<keyword evidence="7" id="KW-0407">Ion channel</keyword>
<evidence type="ECO:0000256" key="6">
    <source>
        <dbReference type="ARBA" id="ARBA00023136"/>
    </source>
</evidence>
<sequence>MYWSDCSQARALSSVGALQTALYAAGTYSDALSQSSEYWQILRNVTIAVFDKTKLGSKSRLLASGDPLFANWTEVGIRALDAGVQGETFEELVQTRMKIPTSLASGRDLETNILAMMNKGGGWISGSWTDDITVDNVAVFDYKFYVSEKICMQVQPGYCVFIVSIVKDQPNNPKYHVKVQRTLPPVFAQVSDTLPCDTSSSAVYSGPVSLPCLAQGKRDIVREVMQEVNSEFSQNKPGELEYDYDFLADRNAVCDSVRATENSIGFVFVPKTQDRDHMDDKKEEPCDHPHLLKQTIYQESLILMSRVYEERGGGIVAEPTKVVSTLFSEDIVTIFCFLFLIMVMVGVIMWYVERKENSLEFHPNLPDGLGDALWWCIVTATTVGYGDKVPHTESGKIIAAIWMFIGMSFWSFFTAVLNADISRTVQITQLSDLREGSFPAALEEFSNSAQLQVATNLGTVLKTTCKTMQECADRLRWKDGSVDAVLVPVHKAVEFNKQKGLGSDLWYTGDLLSTGQVIDLVLIARKNDTLVFPSILQTMEKSFIQSGELFDEFLGRSQLASDATSVEEPLPKWSGPSMMFTYIAVGMFCVYVSANFFVFFIETMAWRGHYWARRFLRFIGRIGVTHHSKLKLQMIQSINLSPREGDFEADGMEGSRDGGKDELVEEFLDSPTKQGSAPDNLALNLSAVGAGKPSPKPSPKPPVHMTGVV</sequence>
<evidence type="ECO:0000256" key="5">
    <source>
        <dbReference type="ARBA" id="ARBA00023065"/>
    </source>
</evidence>
<dbReference type="GO" id="GO:0008076">
    <property type="term" value="C:voltage-gated potassium channel complex"/>
    <property type="evidence" value="ECO:0007669"/>
    <property type="project" value="InterPro"/>
</dbReference>
<dbReference type="Proteomes" id="UP000660262">
    <property type="component" value="Unassembled WGS sequence"/>
</dbReference>
<reference evidence="11" key="1">
    <citation type="submission" date="2020-10" db="EMBL/GenBank/DDBJ databases">
        <title>Unveiling of a novel bifunctional photoreceptor, Dualchrome1, isolated from a cosmopolitan green alga.</title>
        <authorList>
            <person name="Suzuki S."/>
            <person name="Kawachi M."/>
        </authorList>
    </citation>
    <scope>NUCLEOTIDE SEQUENCE</scope>
    <source>
        <strain evidence="11">NIES 2893</strain>
    </source>
</reference>
<dbReference type="InterPro" id="IPR028325">
    <property type="entry name" value="VG_K_chnl"/>
</dbReference>
<dbReference type="Gene3D" id="1.10.287.70">
    <property type="match status" value="1"/>
</dbReference>
<comment type="subcellular location">
    <subcellularLocation>
        <location evidence="1">Membrane</location>
        <topology evidence="1">Multi-pass membrane protein</topology>
    </subcellularLocation>
</comment>
<keyword evidence="4 9" id="KW-1133">Transmembrane helix</keyword>
<dbReference type="EMBL" id="BNJQ01000021">
    <property type="protein sequence ID" value="GHP08574.1"/>
    <property type="molecule type" value="Genomic_DNA"/>
</dbReference>
<dbReference type="Pfam" id="PF07885">
    <property type="entry name" value="Ion_trans_2"/>
    <property type="match status" value="1"/>
</dbReference>
<dbReference type="GO" id="GO:0005249">
    <property type="term" value="F:voltage-gated potassium channel activity"/>
    <property type="evidence" value="ECO:0007669"/>
    <property type="project" value="InterPro"/>
</dbReference>
<accession>A0A830HN14</accession>
<dbReference type="PANTHER" id="PTHR11537:SF254">
    <property type="entry name" value="POTASSIUM VOLTAGE-GATED CHANNEL PROTEIN SHAB"/>
    <property type="match status" value="1"/>
</dbReference>
<feature type="domain" description="Potassium channel" evidence="10">
    <location>
        <begin position="366"/>
        <end position="418"/>
    </location>
</feature>
<dbReference type="AlphaFoldDB" id="A0A830HN14"/>
<evidence type="ECO:0000256" key="9">
    <source>
        <dbReference type="SAM" id="Phobius"/>
    </source>
</evidence>
<dbReference type="InterPro" id="IPR013099">
    <property type="entry name" value="K_chnl_dom"/>
</dbReference>
<keyword evidence="5" id="KW-0406">Ion transport</keyword>